<gene>
    <name evidence="1" type="ORF">WICMUC_005207</name>
</gene>
<dbReference type="EMBL" id="JAEUBF010001377">
    <property type="protein sequence ID" value="KAH3667807.1"/>
    <property type="molecule type" value="Genomic_DNA"/>
</dbReference>
<dbReference type="OrthoDB" id="4080238at2759"/>
<dbReference type="SUPFAM" id="SSF50978">
    <property type="entry name" value="WD40 repeat-like"/>
    <property type="match status" value="1"/>
</dbReference>
<evidence type="ECO:0000313" key="2">
    <source>
        <dbReference type="Proteomes" id="UP000769528"/>
    </source>
</evidence>
<evidence type="ECO:0008006" key="3">
    <source>
        <dbReference type="Google" id="ProtNLM"/>
    </source>
</evidence>
<name>A0A9P8P9J7_9ASCO</name>
<reference evidence="1" key="2">
    <citation type="submission" date="2021-01" db="EMBL/GenBank/DDBJ databases">
        <authorList>
            <person name="Schikora-Tamarit M.A."/>
        </authorList>
    </citation>
    <scope>NUCLEOTIDE SEQUENCE</scope>
    <source>
        <strain evidence="1">CBS6341</strain>
    </source>
</reference>
<keyword evidence="2" id="KW-1185">Reference proteome</keyword>
<organism evidence="1 2">
    <name type="scientific">Wickerhamomyces mucosus</name>
    <dbReference type="NCBI Taxonomy" id="1378264"/>
    <lineage>
        <taxon>Eukaryota</taxon>
        <taxon>Fungi</taxon>
        <taxon>Dikarya</taxon>
        <taxon>Ascomycota</taxon>
        <taxon>Saccharomycotina</taxon>
        <taxon>Saccharomycetes</taxon>
        <taxon>Phaffomycetales</taxon>
        <taxon>Wickerhamomycetaceae</taxon>
        <taxon>Wickerhamomyces</taxon>
    </lineage>
</organism>
<proteinExistence type="predicted"/>
<protein>
    <recommendedName>
        <fullName evidence="3">Cleavage/polyadenylation specificity factor A subunit N-terminal domain-containing protein</fullName>
    </recommendedName>
</protein>
<dbReference type="InterPro" id="IPR036322">
    <property type="entry name" value="WD40_repeat_dom_sf"/>
</dbReference>
<dbReference type="Gene3D" id="2.130.10.10">
    <property type="entry name" value="YVTN repeat-like/Quinoprotein amine dehydrogenase"/>
    <property type="match status" value="1"/>
</dbReference>
<reference evidence="1" key="1">
    <citation type="journal article" date="2021" name="Open Biol.">
        <title>Shared evolutionary footprints suggest mitochondrial oxidative damage underlies multiple complex I losses in fungi.</title>
        <authorList>
            <person name="Schikora-Tamarit M.A."/>
            <person name="Marcet-Houben M."/>
            <person name="Nosek J."/>
            <person name="Gabaldon T."/>
        </authorList>
    </citation>
    <scope>NUCLEOTIDE SEQUENCE</scope>
    <source>
        <strain evidence="1">CBS6341</strain>
    </source>
</reference>
<accession>A0A9P8P9J7</accession>
<evidence type="ECO:0000313" key="1">
    <source>
        <dbReference type="EMBL" id="KAH3667807.1"/>
    </source>
</evidence>
<sequence>MMQEIEDVDIDFSLQKLKELNLQESDFHWELPESDTEKVRKLHGQAGVLKHKLLSCPISQDIHHLKYASNKPLEGLDEINSELEGMLFTNEMLAELKPESQSQPQSQQPDSFADDELDMEFMKRFKSQSSDIPDIKIKDSEFEPELEDLMISVQQSSITINTDLTIELPYQIRSSCVLRGSKLRNGLQDEDSLVLSIRNGIIILIRFYESGMAIKPYVVQWWTSSTVNKPVPRLHDSGKQLISHCSGRVLASPASQGIIRLYFCSQTNRGKEISRLQNLVFDGIILHTCFLEKIRGLEQDKKAFLFTLIVTSERRYLIKLFDISLDEVKSDEHTPYILRSSFDLPVFVLPLKEYAFLMMENSIVLISINQILSADHNLLTAQFHGSFPIGFHKPITSILSENPEDEVLISTEDGTIYSIIVVSDSIRIKPILKLPKITKFILERVEDGFDLHYSTDFDSHSFYMKHFDSLQTEILSDSVKIPFSLGETVKKKPNWAPLFDIEIISENGKEELWLAHNTFISRLKYGICAKKDIVDSRIRNAVNFYHHISDNELFFIFSFLDNSVVYRYDEDCLTEIIDSGLDLDSRTIFIASFGSNCFQVTDHSVIVSDFLSGEILHQSVNDIIILADSYENVIALACEDALAVCSFFVVYEVNGGEFIEIGEPLNLKNSPNFIKLVYYNDILYAFVGVDNVLFIYENSSEGFKENSTIKTNMADLHALVAANNLLYVTSRTGGFSIFKIQFTGKIVLENIISLKLTDFPIDLYLAPDHLLLVSKQIWRINLGDSYPVPIVVQEQKERSIFSAVTISEFQYALLRSDGFCIAYSSNEEQPILSSIRINEAPIKFKYLKSLDIFAILTESNVLFSSKSKLLKSSFLTKRTFKSTKVAKPISISEWVFKKGESTYRNLLLGYYTNEGGLLMLVKLVKGTDSSTDIIATESFLKKTDGPVLSVEQLGDDKIIYASGMRLYTIEYDAEKKGFNDEILIHEFSSLILDIDVNGYNVLVTSRDCSVVIFQYVDGLLVLQYVDSIPKKSSNSITLSDDIIVSTDKLQCTISCSQDSINLLEHNISYVPKLRRCNLTSKWFASKNDKYPLDRFLAYGIGGDIELYTIVGEKDFMQFLNHRKKTVINSTQSTAQKGLWKLDSGFTFDTGESRVMDYIEVEGVNCPTELYDLIRSTFL</sequence>
<dbReference type="InterPro" id="IPR015943">
    <property type="entry name" value="WD40/YVTN_repeat-like_dom_sf"/>
</dbReference>
<dbReference type="Proteomes" id="UP000769528">
    <property type="component" value="Unassembled WGS sequence"/>
</dbReference>
<dbReference type="AlphaFoldDB" id="A0A9P8P9J7"/>
<comment type="caution">
    <text evidence="1">The sequence shown here is derived from an EMBL/GenBank/DDBJ whole genome shotgun (WGS) entry which is preliminary data.</text>
</comment>